<dbReference type="InterPro" id="IPR009936">
    <property type="entry name" value="DUF1468"/>
</dbReference>
<feature type="transmembrane region" description="Helical" evidence="1">
    <location>
        <begin position="124"/>
        <end position="146"/>
    </location>
</feature>
<feature type="transmembrane region" description="Helical" evidence="1">
    <location>
        <begin position="97"/>
        <end position="117"/>
    </location>
</feature>
<proteinExistence type="predicted"/>
<keyword evidence="1" id="KW-0812">Transmembrane</keyword>
<name>A0A212K209_9PROT</name>
<dbReference type="AlphaFoldDB" id="A0A212K209"/>
<keyword evidence="1" id="KW-0472">Membrane</keyword>
<dbReference type="Pfam" id="PF07331">
    <property type="entry name" value="TctB"/>
    <property type="match status" value="1"/>
</dbReference>
<feature type="transmembrane region" description="Helical" evidence="1">
    <location>
        <begin position="68"/>
        <end position="91"/>
    </location>
</feature>
<feature type="domain" description="DUF1468" evidence="2">
    <location>
        <begin position="7"/>
        <end position="147"/>
    </location>
</feature>
<evidence type="ECO:0000259" key="2">
    <source>
        <dbReference type="Pfam" id="PF07331"/>
    </source>
</evidence>
<evidence type="ECO:0000313" key="3">
    <source>
        <dbReference type="EMBL" id="SBW05648.1"/>
    </source>
</evidence>
<gene>
    <name evidence="3" type="ORF">KL86APRO_12007</name>
</gene>
<keyword evidence="1" id="KW-1133">Transmembrane helix</keyword>
<evidence type="ECO:0000256" key="1">
    <source>
        <dbReference type="SAM" id="Phobius"/>
    </source>
</evidence>
<reference evidence="3" key="1">
    <citation type="submission" date="2016-04" db="EMBL/GenBank/DDBJ databases">
        <authorList>
            <person name="Evans L.H."/>
            <person name="Alamgir A."/>
            <person name="Owens N."/>
            <person name="Weber N.D."/>
            <person name="Virtaneva K."/>
            <person name="Barbian K."/>
            <person name="Babar A."/>
            <person name="Rosenke K."/>
        </authorList>
    </citation>
    <scope>NUCLEOTIDE SEQUENCE</scope>
    <source>
        <strain evidence="3">86</strain>
    </source>
</reference>
<protein>
    <recommendedName>
        <fullName evidence="2">DUF1468 domain-containing protein</fullName>
    </recommendedName>
</protein>
<accession>A0A212K209</accession>
<feature type="transmembrane region" description="Helical" evidence="1">
    <location>
        <begin position="38"/>
        <end position="56"/>
    </location>
</feature>
<sequence>MTKNLTAGIFAVVLGTAYLIGAFMVPVYEAGDMVGPRAFPFLVSAIVIVSGAALIAKDLRAPERTPFAWGFAAEPVLWLRILAIMALGIVYGLVLDWLGYPIATFLFMTGVGSLINVGKPGQNLLIAAIFALVTFVVFAMVLNLSLPRGLLGDVLPF</sequence>
<dbReference type="EMBL" id="FLUO01000001">
    <property type="protein sequence ID" value="SBW05648.1"/>
    <property type="molecule type" value="Genomic_DNA"/>
</dbReference>
<organism evidence="3">
    <name type="scientific">uncultured Alphaproteobacteria bacterium</name>
    <dbReference type="NCBI Taxonomy" id="91750"/>
    <lineage>
        <taxon>Bacteria</taxon>
        <taxon>Pseudomonadati</taxon>
        <taxon>Pseudomonadota</taxon>
        <taxon>Alphaproteobacteria</taxon>
        <taxon>environmental samples</taxon>
    </lineage>
</organism>
<feature type="transmembrane region" description="Helical" evidence="1">
    <location>
        <begin position="7"/>
        <end position="26"/>
    </location>
</feature>